<sequence>MGLPSSCLQSLTTASTIQPSIPSRHARRNVIVHLPPGPLFDVSGNGSRVRHYQYPIPVHDTLAGFDWVSQNLQPDRLGIIGTHIGGSLALTLALTEAASVKAVAALEPVCDWPGLDAFCTQTAQHGHKSTPARRRSSRMARHAPRDLVPLLDARERLFSTPERYFDAFASPVLFLRSAGKDVPPAIPTYFTGPEYPVPVLKPLSRSEEQIDYWDVHMHAVEGNNTDTEYPTNTISEQDDDPKQPVRRRKALRRWPPYGLDYGTGGSSGLHYQLGVKRLQVALPWVRIFSRMELNNAEPSHSSRTPKSANTSTVLASQASEMVDVMRRACFWGHEKGVGERRVTLAPIPSSESDEIQAGRAGEWIMETLSAD</sequence>
<dbReference type="Proteomes" id="UP000007963">
    <property type="component" value="Unassembled WGS sequence"/>
</dbReference>
<dbReference type="STRING" id="341663.Q0CKC1"/>
<proteinExistence type="predicted"/>
<dbReference type="SUPFAM" id="SSF53474">
    <property type="entry name" value="alpha/beta-Hydrolases"/>
    <property type="match status" value="1"/>
</dbReference>
<evidence type="ECO:0000256" key="1">
    <source>
        <dbReference type="SAM" id="MobiDB-lite"/>
    </source>
</evidence>
<dbReference type="AlphaFoldDB" id="Q0CKC1"/>
<dbReference type="OrthoDB" id="5396420at2759"/>
<dbReference type="EMBL" id="CH476601">
    <property type="protein sequence ID" value="EAU33624.1"/>
    <property type="molecule type" value="Genomic_DNA"/>
</dbReference>
<protein>
    <submittedName>
        <fullName evidence="2">Uncharacterized protein</fullName>
    </submittedName>
</protein>
<organism evidence="2 3">
    <name type="scientific">Aspergillus terreus (strain NIH 2624 / FGSC A1156)</name>
    <dbReference type="NCBI Taxonomy" id="341663"/>
    <lineage>
        <taxon>Eukaryota</taxon>
        <taxon>Fungi</taxon>
        <taxon>Dikarya</taxon>
        <taxon>Ascomycota</taxon>
        <taxon>Pezizomycotina</taxon>
        <taxon>Eurotiomycetes</taxon>
        <taxon>Eurotiomycetidae</taxon>
        <taxon>Eurotiales</taxon>
        <taxon>Aspergillaceae</taxon>
        <taxon>Aspergillus</taxon>
        <taxon>Aspergillus subgen. Circumdati</taxon>
    </lineage>
</organism>
<name>Q0CKC1_ASPTN</name>
<dbReference type="HOGENOM" id="CLU_021214_0_0_1"/>
<evidence type="ECO:0000313" key="2">
    <source>
        <dbReference type="EMBL" id="EAU33624.1"/>
    </source>
</evidence>
<accession>Q0CKC1</accession>
<dbReference type="RefSeq" id="XP_001215041.1">
    <property type="nucleotide sequence ID" value="XM_001215041.1"/>
</dbReference>
<dbReference type="Gene3D" id="3.40.50.1820">
    <property type="entry name" value="alpha/beta hydrolase"/>
    <property type="match status" value="1"/>
</dbReference>
<gene>
    <name evidence="2" type="ORF">ATEG_05863</name>
</gene>
<dbReference type="eggNOG" id="ENOG502ST7S">
    <property type="taxonomic scope" value="Eukaryota"/>
</dbReference>
<dbReference type="VEuPathDB" id="FungiDB:ATEG_05863"/>
<evidence type="ECO:0000313" key="3">
    <source>
        <dbReference type="Proteomes" id="UP000007963"/>
    </source>
</evidence>
<dbReference type="OMA" id="AAIDPIC"/>
<feature type="region of interest" description="Disordered" evidence="1">
    <location>
        <begin position="223"/>
        <end position="249"/>
    </location>
</feature>
<reference evidence="3" key="1">
    <citation type="submission" date="2005-09" db="EMBL/GenBank/DDBJ databases">
        <title>Annotation of the Aspergillus terreus NIH2624 genome.</title>
        <authorList>
            <person name="Birren B.W."/>
            <person name="Lander E.S."/>
            <person name="Galagan J.E."/>
            <person name="Nusbaum C."/>
            <person name="Devon K."/>
            <person name="Henn M."/>
            <person name="Ma L.-J."/>
            <person name="Jaffe D.B."/>
            <person name="Butler J."/>
            <person name="Alvarez P."/>
            <person name="Gnerre S."/>
            <person name="Grabherr M."/>
            <person name="Kleber M."/>
            <person name="Mauceli E.W."/>
            <person name="Brockman W."/>
            <person name="Rounsley S."/>
            <person name="Young S.K."/>
            <person name="LaButti K."/>
            <person name="Pushparaj V."/>
            <person name="DeCaprio D."/>
            <person name="Crawford M."/>
            <person name="Koehrsen M."/>
            <person name="Engels R."/>
            <person name="Montgomery P."/>
            <person name="Pearson M."/>
            <person name="Howarth C."/>
            <person name="Larson L."/>
            <person name="Luoma S."/>
            <person name="White J."/>
            <person name="Alvarado L."/>
            <person name="Kodira C.D."/>
            <person name="Zeng Q."/>
            <person name="Oleary S."/>
            <person name="Yandava C."/>
            <person name="Denning D.W."/>
            <person name="Nierman W.C."/>
            <person name="Milne T."/>
            <person name="Madden K."/>
        </authorList>
    </citation>
    <scope>NUCLEOTIDE SEQUENCE [LARGE SCALE GENOMIC DNA]</scope>
    <source>
        <strain evidence="3">NIH 2624 / FGSC A1156</strain>
    </source>
</reference>
<feature type="compositionally biased region" description="Polar residues" evidence="1">
    <location>
        <begin position="223"/>
        <end position="235"/>
    </location>
</feature>
<dbReference type="InterPro" id="IPR029058">
    <property type="entry name" value="AB_hydrolase_fold"/>
</dbReference>
<dbReference type="GeneID" id="4321472"/>